<evidence type="ECO:0000313" key="1">
    <source>
        <dbReference type="EMBL" id="KAF7401366.1"/>
    </source>
</evidence>
<dbReference type="EMBL" id="JACSDZ010000006">
    <property type="protein sequence ID" value="KAF7401366.1"/>
    <property type="molecule type" value="Genomic_DNA"/>
</dbReference>
<keyword evidence="2" id="KW-1185">Reference proteome</keyword>
<dbReference type="AlphaFoldDB" id="A0A834K8Y0"/>
<dbReference type="Proteomes" id="UP000617340">
    <property type="component" value="Unassembled WGS sequence"/>
</dbReference>
<reference evidence="1" key="1">
    <citation type="journal article" date="2020" name="G3 (Bethesda)">
        <title>High-Quality Assemblies for Three Invasive Social Wasps from the &lt;i&gt;Vespula&lt;/i&gt; Genus.</title>
        <authorList>
            <person name="Harrop T.W.R."/>
            <person name="Guhlin J."/>
            <person name="McLaughlin G.M."/>
            <person name="Permina E."/>
            <person name="Stockwell P."/>
            <person name="Gilligan J."/>
            <person name="Le Lec M.F."/>
            <person name="Gruber M.A.M."/>
            <person name="Quinn O."/>
            <person name="Lovegrove M."/>
            <person name="Duncan E.J."/>
            <person name="Remnant E.J."/>
            <person name="Van Eeckhoven J."/>
            <person name="Graham B."/>
            <person name="Knapp R.A."/>
            <person name="Langford K.W."/>
            <person name="Kronenberg Z."/>
            <person name="Press M.O."/>
            <person name="Eacker S.M."/>
            <person name="Wilson-Rankin E.E."/>
            <person name="Purcell J."/>
            <person name="Lester P.J."/>
            <person name="Dearden P.K."/>
        </authorList>
    </citation>
    <scope>NUCLEOTIDE SEQUENCE</scope>
    <source>
        <strain evidence="1">Linc-1</strain>
    </source>
</reference>
<comment type="caution">
    <text evidence="1">The sequence shown here is derived from an EMBL/GenBank/DDBJ whole genome shotgun (WGS) entry which is preliminary data.</text>
</comment>
<protein>
    <submittedName>
        <fullName evidence="1">Uncharacterized protein</fullName>
    </submittedName>
</protein>
<gene>
    <name evidence="1" type="ORF">HZH68_007186</name>
</gene>
<accession>A0A834K8Y0</accession>
<evidence type="ECO:0000313" key="2">
    <source>
        <dbReference type="Proteomes" id="UP000617340"/>
    </source>
</evidence>
<proteinExistence type="predicted"/>
<name>A0A834K8Y0_VESGE</name>
<organism evidence="1 2">
    <name type="scientific">Vespula germanica</name>
    <name type="common">German yellow jacket</name>
    <name type="synonym">Paravespula germanica</name>
    <dbReference type="NCBI Taxonomy" id="30212"/>
    <lineage>
        <taxon>Eukaryota</taxon>
        <taxon>Metazoa</taxon>
        <taxon>Ecdysozoa</taxon>
        <taxon>Arthropoda</taxon>
        <taxon>Hexapoda</taxon>
        <taxon>Insecta</taxon>
        <taxon>Pterygota</taxon>
        <taxon>Neoptera</taxon>
        <taxon>Endopterygota</taxon>
        <taxon>Hymenoptera</taxon>
        <taxon>Apocrita</taxon>
        <taxon>Aculeata</taxon>
        <taxon>Vespoidea</taxon>
        <taxon>Vespidae</taxon>
        <taxon>Vespinae</taxon>
        <taxon>Vespula</taxon>
    </lineage>
</organism>
<sequence>MEERGNDRMSYVDGEHPDRNPLLKTGKVTLVFTNYLSNLRLVRFHLCPCDFPWFSFCGDATALVVPNSLTLTSPRLRYNSNASRPQL</sequence>